<protein>
    <recommendedName>
        <fullName evidence="3">Secreted protein</fullName>
    </recommendedName>
</protein>
<dbReference type="Proteomes" id="UP001434883">
    <property type="component" value="Unassembled WGS sequence"/>
</dbReference>
<accession>A0ABV0QNF3</accession>
<sequence>MIFYNLFSCPPPFSILFSLALFRPPHLLVLQYFIPEESPSADLLSASLSSCYCVKQTVFLFLFSFLTCHQRPSWLIQKDGDSKVTRCAPLAGLNFDQTVHSFSVSK</sequence>
<gene>
    <name evidence="1" type="ORF">XENOCAPTIV_028389</name>
</gene>
<evidence type="ECO:0000313" key="2">
    <source>
        <dbReference type="Proteomes" id="UP001434883"/>
    </source>
</evidence>
<name>A0ABV0QNF3_9TELE</name>
<comment type="caution">
    <text evidence="1">The sequence shown here is derived from an EMBL/GenBank/DDBJ whole genome shotgun (WGS) entry which is preliminary data.</text>
</comment>
<dbReference type="EMBL" id="JAHRIN010017578">
    <property type="protein sequence ID" value="MEQ2197369.1"/>
    <property type="molecule type" value="Genomic_DNA"/>
</dbReference>
<proteinExistence type="predicted"/>
<reference evidence="1 2" key="1">
    <citation type="submission" date="2021-06" db="EMBL/GenBank/DDBJ databases">
        <authorList>
            <person name="Palmer J.M."/>
        </authorList>
    </citation>
    <scope>NUCLEOTIDE SEQUENCE [LARGE SCALE GENOMIC DNA]</scope>
    <source>
        <strain evidence="1 2">XC_2019</strain>
        <tissue evidence="1">Muscle</tissue>
    </source>
</reference>
<evidence type="ECO:0008006" key="3">
    <source>
        <dbReference type="Google" id="ProtNLM"/>
    </source>
</evidence>
<keyword evidence="2" id="KW-1185">Reference proteome</keyword>
<evidence type="ECO:0000313" key="1">
    <source>
        <dbReference type="EMBL" id="MEQ2197369.1"/>
    </source>
</evidence>
<organism evidence="1 2">
    <name type="scientific">Xenoophorus captivus</name>
    <dbReference type="NCBI Taxonomy" id="1517983"/>
    <lineage>
        <taxon>Eukaryota</taxon>
        <taxon>Metazoa</taxon>
        <taxon>Chordata</taxon>
        <taxon>Craniata</taxon>
        <taxon>Vertebrata</taxon>
        <taxon>Euteleostomi</taxon>
        <taxon>Actinopterygii</taxon>
        <taxon>Neopterygii</taxon>
        <taxon>Teleostei</taxon>
        <taxon>Neoteleostei</taxon>
        <taxon>Acanthomorphata</taxon>
        <taxon>Ovalentaria</taxon>
        <taxon>Atherinomorphae</taxon>
        <taxon>Cyprinodontiformes</taxon>
        <taxon>Goodeidae</taxon>
        <taxon>Xenoophorus</taxon>
    </lineage>
</organism>